<organism evidence="2 3">
    <name type="scientific">Rubritalea squalenifaciens DSM 18772</name>
    <dbReference type="NCBI Taxonomy" id="1123071"/>
    <lineage>
        <taxon>Bacteria</taxon>
        <taxon>Pseudomonadati</taxon>
        <taxon>Verrucomicrobiota</taxon>
        <taxon>Verrucomicrobiia</taxon>
        <taxon>Verrucomicrobiales</taxon>
        <taxon>Rubritaleaceae</taxon>
        <taxon>Rubritalea</taxon>
    </lineage>
</organism>
<dbReference type="Proteomes" id="UP000184510">
    <property type="component" value="Unassembled WGS sequence"/>
</dbReference>
<accession>A0A1M6SG90</accession>
<dbReference type="InParanoid" id="A0A1M6SG90"/>
<feature type="signal peptide" evidence="1">
    <location>
        <begin position="1"/>
        <end position="27"/>
    </location>
</feature>
<dbReference type="OrthoDB" id="9988795at2"/>
<keyword evidence="1" id="KW-0732">Signal</keyword>
<name>A0A1M6SG90_9BACT</name>
<sequence length="200" mass="22089">MKTLIPTIATGLLSLLTFTSCSSVNSAHPLTKSSNTGDLESFDGAWTHGGMVFTVEIPKKAPATLAAATLAYENDKFEIIELKAITAKGQHGQYISVLQPKEKGDNETPDRYMISEYSFEREDTLLLWPMEMEAFAKAVEGGQLKGKVHENKENKFMPKAVTLSASGKEILEYLNKHGAQNHFDYKSPTILKRIPHSQGD</sequence>
<gene>
    <name evidence="2" type="ORF">SAMN02745181_3817</name>
</gene>
<dbReference type="AlphaFoldDB" id="A0A1M6SG90"/>
<reference evidence="2 3" key="1">
    <citation type="submission" date="2016-11" db="EMBL/GenBank/DDBJ databases">
        <authorList>
            <person name="Jaros S."/>
            <person name="Januszkiewicz K."/>
            <person name="Wedrychowicz H."/>
        </authorList>
    </citation>
    <scope>NUCLEOTIDE SEQUENCE [LARGE SCALE GENOMIC DNA]</scope>
    <source>
        <strain evidence="2 3">DSM 18772</strain>
    </source>
</reference>
<dbReference type="PROSITE" id="PS51257">
    <property type="entry name" value="PROKAR_LIPOPROTEIN"/>
    <property type="match status" value="1"/>
</dbReference>
<proteinExistence type="predicted"/>
<feature type="chain" id="PRO_5012161035" evidence="1">
    <location>
        <begin position="28"/>
        <end position="200"/>
    </location>
</feature>
<keyword evidence="3" id="KW-1185">Reference proteome</keyword>
<protein>
    <submittedName>
        <fullName evidence="2">Uncharacterized protein</fullName>
    </submittedName>
</protein>
<evidence type="ECO:0000313" key="3">
    <source>
        <dbReference type="Proteomes" id="UP000184510"/>
    </source>
</evidence>
<dbReference type="RefSeq" id="WP_143185352.1">
    <property type="nucleotide sequence ID" value="NZ_FQYR01000009.1"/>
</dbReference>
<evidence type="ECO:0000313" key="2">
    <source>
        <dbReference type="EMBL" id="SHK43690.1"/>
    </source>
</evidence>
<dbReference type="EMBL" id="FQYR01000009">
    <property type="protein sequence ID" value="SHK43690.1"/>
    <property type="molecule type" value="Genomic_DNA"/>
</dbReference>
<evidence type="ECO:0000256" key="1">
    <source>
        <dbReference type="SAM" id="SignalP"/>
    </source>
</evidence>